<dbReference type="InterPro" id="IPR003594">
    <property type="entry name" value="HATPase_dom"/>
</dbReference>
<keyword evidence="10" id="KW-0902">Two-component regulatory system</keyword>
<dbReference type="Proteomes" id="UP000193587">
    <property type="component" value="Unassembled WGS sequence"/>
</dbReference>
<dbReference type="InterPro" id="IPR000014">
    <property type="entry name" value="PAS"/>
</dbReference>
<dbReference type="InterPro" id="IPR013767">
    <property type="entry name" value="PAS_fold"/>
</dbReference>
<dbReference type="PANTHER" id="PTHR42878:SF7">
    <property type="entry name" value="SENSOR HISTIDINE KINASE GLRK"/>
    <property type="match status" value="1"/>
</dbReference>
<feature type="domain" description="Histidine kinase" evidence="13">
    <location>
        <begin position="482"/>
        <end position="684"/>
    </location>
</feature>
<comment type="catalytic activity">
    <reaction evidence="1">
        <text>ATP + protein L-histidine = ADP + protein N-phospho-L-histidine.</text>
        <dbReference type="EC" id="2.7.13.3"/>
    </reaction>
</comment>
<keyword evidence="7" id="KW-0418">Kinase</keyword>
<dbReference type="CDD" id="cd00130">
    <property type="entry name" value="PAS"/>
    <property type="match status" value="1"/>
</dbReference>
<dbReference type="SUPFAM" id="SSF55874">
    <property type="entry name" value="ATPase domain of HSP90 chaperone/DNA topoisomerase II/histidine kinase"/>
    <property type="match status" value="1"/>
</dbReference>
<sequence length="687" mass="75053">MAGVLTTPAGIAYISLFFISGIICFAAIPRARMISDADIRRGLVGMLVATGIWGIFKTGYFLVPDPLKEPAYIIGLVFGFGTVWAWLYFASAYSGRQLHQNSSIRLLSTGVFLTVVTVKVTNPLHGLYFTISEATTPFRYLAINHGIVHWIATGFSYVLAAVGLFMIFEVYVKSEYDSRLLAGMTGLLGLPVIFDLIAITTPTLIEFIYAPVGVAGFAVGAVFLFGDRLLAVGAASQAGNLTLIVDDDGRIKDYSAAMVDSFPDLGGSVGESLEDVFPELRAAQNGTKNVVTQNNGTQPSHYLVSSQSMGVGGSETDVLTLNDISERERQRQQLLKRERELDQRNELYRAILAASFSFVFRIDIEMRFNYVSESAESFVGYEPEELTGEHISVLAADDESLTTAVERLDEVTNGQTAQIRDHPIVTQSGRTTYIDMRLVPIYDPSVSRDKRTADDVTEVQVMVQDASQRRKREGLISVLNRVLRHNVRNELTVINGRAELLANELDGGAKSSAETIVQAGERLLDIAESARQIEENREVSPELQAVDIIPTVSDTIERLEQRHPEVGVTTELPDTAVAETLPRIGTAMWELLENVAEHTGSDPVVKITVIKRNDSVVLTIADEGPGIPKEEEEVLVKGKEQPLVHGQGLGLYLAYWIVVTVGADIEVSGSESGTTIQIHLPTPTDSS</sequence>
<evidence type="ECO:0000256" key="2">
    <source>
        <dbReference type="ARBA" id="ARBA00004141"/>
    </source>
</evidence>
<dbReference type="AlphaFoldDB" id="A0A1X4G6G2"/>
<dbReference type="InterPro" id="IPR035965">
    <property type="entry name" value="PAS-like_dom_sf"/>
</dbReference>
<dbReference type="GO" id="GO:0006355">
    <property type="term" value="P:regulation of DNA-templated transcription"/>
    <property type="evidence" value="ECO:0007669"/>
    <property type="project" value="InterPro"/>
</dbReference>
<dbReference type="GO" id="GO:0007234">
    <property type="term" value="P:osmosensory signaling via phosphorelay pathway"/>
    <property type="evidence" value="ECO:0007669"/>
    <property type="project" value="TreeGrafter"/>
</dbReference>
<evidence type="ECO:0000256" key="1">
    <source>
        <dbReference type="ARBA" id="ARBA00000085"/>
    </source>
</evidence>
<protein>
    <recommendedName>
        <fullName evidence="3">histidine kinase</fullName>
        <ecNumber evidence="3">2.7.13.3</ecNumber>
    </recommendedName>
</protein>
<dbReference type="EC" id="2.7.13.3" evidence="3"/>
<dbReference type="SMART" id="SM00091">
    <property type="entry name" value="PAS"/>
    <property type="match status" value="1"/>
</dbReference>
<evidence type="ECO:0000313" key="16">
    <source>
        <dbReference type="Proteomes" id="UP000193587"/>
    </source>
</evidence>
<dbReference type="InterPro" id="IPR004358">
    <property type="entry name" value="Sig_transdc_His_kin-like_C"/>
</dbReference>
<name>A0A1X4G6G2_HALEZ</name>
<comment type="caution">
    <text evidence="15">The sequence shown here is derived from an EMBL/GenBank/DDBJ whole genome shotgun (WGS) entry which is preliminary data.</text>
</comment>
<proteinExistence type="predicted"/>
<evidence type="ECO:0000313" key="15">
    <source>
        <dbReference type="EMBL" id="OSO90622.1"/>
    </source>
</evidence>
<comment type="subcellular location">
    <subcellularLocation>
        <location evidence="2">Membrane</location>
        <topology evidence="2">Multi-pass membrane protein</topology>
    </subcellularLocation>
</comment>
<dbReference type="PROSITE" id="PS50112">
    <property type="entry name" value="PAS"/>
    <property type="match status" value="1"/>
</dbReference>
<dbReference type="InterPro" id="IPR036890">
    <property type="entry name" value="HATPase_C_sf"/>
</dbReference>
<feature type="transmembrane region" description="Helical" evidence="12">
    <location>
        <begin position="207"/>
        <end position="226"/>
    </location>
</feature>
<evidence type="ECO:0000256" key="5">
    <source>
        <dbReference type="ARBA" id="ARBA00022692"/>
    </source>
</evidence>
<dbReference type="Pfam" id="PF02518">
    <property type="entry name" value="HATPase_c"/>
    <property type="match status" value="1"/>
</dbReference>
<dbReference type="GO" id="GO:0004673">
    <property type="term" value="F:protein histidine kinase activity"/>
    <property type="evidence" value="ECO:0007669"/>
    <property type="project" value="UniProtKB-EC"/>
</dbReference>
<evidence type="ECO:0000256" key="6">
    <source>
        <dbReference type="ARBA" id="ARBA00022741"/>
    </source>
</evidence>
<dbReference type="Pfam" id="PF00989">
    <property type="entry name" value="PAS"/>
    <property type="match status" value="1"/>
</dbReference>
<evidence type="ECO:0000256" key="8">
    <source>
        <dbReference type="ARBA" id="ARBA00022840"/>
    </source>
</evidence>
<dbReference type="Pfam" id="PF16927">
    <property type="entry name" value="HisKA_7TM"/>
    <property type="match status" value="1"/>
</dbReference>
<accession>A0A1X4G6G2</accession>
<feature type="transmembrane region" description="Helical" evidence="12">
    <location>
        <begin position="147"/>
        <end position="168"/>
    </location>
</feature>
<keyword evidence="4" id="KW-0808">Transferase</keyword>
<dbReference type="InterPro" id="IPR005467">
    <property type="entry name" value="His_kinase_dom"/>
</dbReference>
<dbReference type="SUPFAM" id="SSF55785">
    <property type="entry name" value="PYP-like sensor domain (PAS domain)"/>
    <property type="match status" value="1"/>
</dbReference>
<gene>
    <name evidence="15" type="ORF">B9H04_16845</name>
</gene>
<dbReference type="InterPro" id="IPR031621">
    <property type="entry name" value="HisKA_7TM"/>
</dbReference>
<evidence type="ECO:0000256" key="7">
    <source>
        <dbReference type="ARBA" id="ARBA00022777"/>
    </source>
</evidence>
<organism evidence="15 16">
    <name type="scientific">Halorubrum ezzemoulense DSM 17463</name>
    <dbReference type="NCBI Taxonomy" id="1121945"/>
    <lineage>
        <taxon>Archaea</taxon>
        <taxon>Methanobacteriati</taxon>
        <taxon>Methanobacteriota</taxon>
        <taxon>Stenosarchaea group</taxon>
        <taxon>Halobacteria</taxon>
        <taxon>Halobacteriales</taxon>
        <taxon>Haloferacaceae</taxon>
        <taxon>Halorubrum</taxon>
    </lineage>
</organism>
<keyword evidence="6" id="KW-0547">Nucleotide-binding</keyword>
<dbReference type="PANTHER" id="PTHR42878">
    <property type="entry name" value="TWO-COMPONENT HISTIDINE KINASE"/>
    <property type="match status" value="1"/>
</dbReference>
<dbReference type="EMBL" id="NEDJ01000104">
    <property type="protein sequence ID" value="OSO90622.1"/>
    <property type="molecule type" value="Genomic_DNA"/>
</dbReference>
<evidence type="ECO:0000256" key="11">
    <source>
        <dbReference type="ARBA" id="ARBA00023136"/>
    </source>
</evidence>
<evidence type="ECO:0000256" key="12">
    <source>
        <dbReference type="SAM" id="Phobius"/>
    </source>
</evidence>
<dbReference type="GO" id="GO:0000156">
    <property type="term" value="F:phosphorelay response regulator activity"/>
    <property type="evidence" value="ECO:0007669"/>
    <property type="project" value="TreeGrafter"/>
</dbReference>
<feature type="transmembrane region" description="Helical" evidence="12">
    <location>
        <begin position="180"/>
        <end position="201"/>
    </location>
</feature>
<dbReference type="Gene3D" id="3.30.450.20">
    <property type="entry name" value="PAS domain"/>
    <property type="match status" value="1"/>
</dbReference>
<dbReference type="RefSeq" id="WP_049933165.1">
    <property type="nucleotide sequence ID" value="NZ_ATXS01000027.1"/>
</dbReference>
<dbReference type="InterPro" id="IPR050351">
    <property type="entry name" value="BphY/WalK/GraS-like"/>
</dbReference>
<feature type="transmembrane region" description="Helical" evidence="12">
    <location>
        <begin position="12"/>
        <end position="31"/>
    </location>
</feature>
<dbReference type="Gene3D" id="3.30.565.10">
    <property type="entry name" value="Histidine kinase-like ATPase, C-terminal domain"/>
    <property type="match status" value="1"/>
</dbReference>
<feature type="transmembrane region" description="Helical" evidence="12">
    <location>
        <begin position="69"/>
        <end position="90"/>
    </location>
</feature>
<dbReference type="GO" id="GO:0016020">
    <property type="term" value="C:membrane"/>
    <property type="evidence" value="ECO:0007669"/>
    <property type="project" value="UniProtKB-SubCell"/>
</dbReference>
<dbReference type="GO" id="GO:0030295">
    <property type="term" value="F:protein kinase activator activity"/>
    <property type="evidence" value="ECO:0007669"/>
    <property type="project" value="TreeGrafter"/>
</dbReference>
<reference evidence="15 16" key="1">
    <citation type="submission" date="2017-04" db="EMBL/GenBank/DDBJ databases">
        <title>MLSA of the genus Halorubrum.</title>
        <authorList>
            <person name="De La Haba R."/>
            <person name="Sanchez-Porro C."/>
            <person name="Infante-Dominguez C."/>
            <person name="Ventosa A."/>
        </authorList>
    </citation>
    <scope>NUCLEOTIDE SEQUENCE [LARGE SCALE GENOMIC DNA]</scope>
    <source>
        <strain evidence="15 16">DSM 17463</strain>
    </source>
</reference>
<dbReference type="GO" id="GO:0005524">
    <property type="term" value="F:ATP binding"/>
    <property type="evidence" value="ECO:0007669"/>
    <property type="project" value="UniProtKB-KW"/>
</dbReference>
<feature type="domain" description="PAS" evidence="14">
    <location>
        <begin position="344"/>
        <end position="415"/>
    </location>
</feature>
<dbReference type="PRINTS" id="PR00344">
    <property type="entry name" value="BCTRLSENSOR"/>
</dbReference>
<dbReference type="NCBIfam" id="TIGR00229">
    <property type="entry name" value="sensory_box"/>
    <property type="match status" value="1"/>
</dbReference>
<evidence type="ECO:0000256" key="9">
    <source>
        <dbReference type="ARBA" id="ARBA00022989"/>
    </source>
</evidence>
<dbReference type="SMART" id="SM00387">
    <property type="entry name" value="HATPase_c"/>
    <property type="match status" value="1"/>
</dbReference>
<keyword evidence="5 12" id="KW-0812">Transmembrane</keyword>
<keyword evidence="9 12" id="KW-1133">Transmembrane helix</keyword>
<dbReference type="STRING" id="1121945.GCA_000421805_03113"/>
<evidence type="ECO:0000256" key="3">
    <source>
        <dbReference type="ARBA" id="ARBA00012438"/>
    </source>
</evidence>
<evidence type="ECO:0000259" key="13">
    <source>
        <dbReference type="PROSITE" id="PS50109"/>
    </source>
</evidence>
<keyword evidence="8" id="KW-0067">ATP-binding</keyword>
<keyword evidence="11 12" id="KW-0472">Membrane</keyword>
<evidence type="ECO:0000256" key="4">
    <source>
        <dbReference type="ARBA" id="ARBA00022679"/>
    </source>
</evidence>
<evidence type="ECO:0000259" key="14">
    <source>
        <dbReference type="PROSITE" id="PS50112"/>
    </source>
</evidence>
<dbReference type="PROSITE" id="PS50109">
    <property type="entry name" value="HIS_KIN"/>
    <property type="match status" value="1"/>
</dbReference>
<feature type="transmembrane region" description="Helical" evidence="12">
    <location>
        <begin position="43"/>
        <end position="63"/>
    </location>
</feature>
<evidence type="ECO:0000256" key="10">
    <source>
        <dbReference type="ARBA" id="ARBA00023012"/>
    </source>
</evidence>